<dbReference type="Proteomes" id="UP000351155">
    <property type="component" value="Unassembled WGS sequence"/>
</dbReference>
<protein>
    <recommendedName>
        <fullName evidence="3">DNA replication protein</fullName>
    </recommendedName>
</protein>
<evidence type="ECO:0000313" key="2">
    <source>
        <dbReference type="Proteomes" id="UP000351155"/>
    </source>
</evidence>
<reference evidence="1 2" key="1">
    <citation type="submission" date="2019-03" db="EMBL/GenBank/DDBJ databases">
        <authorList>
            <consortium name="Pathogen Informatics"/>
        </authorList>
    </citation>
    <scope>NUCLEOTIDE SEQUENCE [LARGE SCALE GENOMIC DNA]</scope>
    <source>
        <strain evidence="1 2">NCTC12126</strain>
    </source>
</reference>
<name>A0A484YDF7_9ENTR</name>
<dbReference type="AlphaFoldDB" id="A0A484YDF7"/>
<evidence type="ECO:0008006" key="3">
    <source>
        <dbReference type="Google" id="ProtNLM"/>
    </source>
</evidence>
<gene>
    <name evidence="1" type="ORF">NCTC12126_03320</name>
</gene>
<accession>A0A484YDF7</accession>
<organism evidence="1 2">
    <name type="scientific">Enterobacter cancerogenus</name>
    <dbReference type="NCBI Taxonomy" id="69218"/>
    <lineage>
        <taxon>Bacteria</taxon>
        <taxon>Pseudomonadati</taxon>
        <taxon>Pseudomonadota</taxon>
        <taxon>Gammaproteobacteria</taxon>
        <taxon>Enterobacterales</taxon>
        <taxon>Enterobacteriaceae</taxon>
        <taxon>Enterobacter</taxon>
        <taxon>Enterobacter cloacae complex</taxon>
    </lineage>
</organism>
<evidence type="ECO:0000313" key="1">
    <source>
        <dbReference type="EMBL" id="VFS33801.1"/>
    </source>
</evidence>
<proteinExistence type="predicted"/>
<dbReference type="EMBL" id="CAADIW010000027">
    <property type="protein sequence ID" value="VFS33801.1"/>
    <property type="molecule type" value="Genomic_DNA"/>
</dbReference>
<sequence length="321" mass="36614">MGNVSNLAEAREARRLQKPRTNGGKGFALLHRKIMDVPFYKDAEAAHLWVHLLLRANHEQTLVSTDLGDVICERGEFITGRNTLAMETGLTADRVKSLLRKFQSLGMITTKSNNRFTVLKVVKYDEYQSNFCPADVQPVSSANSVLTMPVEGECPADVQPVSTDNNILNNSLTNVRECASAAEKQEQKKPSLSCEQVVEVYHRILPEAQSIRILTDKRRALIRTFWQKAGRVTQQLDGHKFTLSDWESYLSYIATNCRWMLENRPDQRTGRTWRRKSLEYFLNVDVYAKTREGAVMTSEIMTIPHNLEAEQECHRRTPAGR</sequence>